<feature type="repeat" description="ANK" evidence="2">
    <location>
        <begin position="825"/>
        <end position="857"/>
    </location>
</feature>
<feature type="region of interest" description="Disordered" evidence="3">
    <location>
        <begin position="1"/>
        <end position="34"/>
    </location>
</feature>
<dbReference type="Gene3D" id="3.40.50.300">
    <property type="entry name" value="P-loop containing nucleotide triphosphate hydrolases"/>
    <property type="match status" value="1"/>
</dbReference>
<evidence type="ECO:0000259" key="4">
    <source>
        <dbReference type="Pfam" id="PF22939"/>
    </source>
</evidence>
<dbReference type="InterPro" id="IPR002110">
    <property type="entry name" value="Ankyrin_rpt"/>
</dbReference>
<feature type="repeat" description="ANK" evidence="2">
    <location>
        <begin position="791"/>
        <end position="824"/>
    </location>
</feature>
<protein>
    <submittedName>
        <fullName evidence="6">Ankyrin</fullName>
    </submittedName>
</protein>
<dbReference type="OrthoDB" id="194358at2759"/>
<dbReference type="Gene3D" id="1.25.40.20">
    <property type="entry name" value="Ankyrin repeat-containing domain"/>
    <property type="match status" value="2"/>
</dbReference>
<dbReference type="PANTHER" id="PTHR10039:SF5">
    <property type="entry name" value="NACHT DOMAIN-CONTAINING PROTEIN"/>
    <property type="match status" value="1"/>
</dbReference>
<feature type="compositionally biased region" description="Polar residues" evidence="3">
    <location>
        <begin position="1"/>
        <end position="11"/>
    </location>
</feature>
<dbReference type="SUPFAM" id="SSF48403">
    <property type="entry name" value="Ankyrin repeat"/>
    <property type="match status" value="1"/>
</dbReference>
<evidence type="ECO:0000256" key="2">
    <source>
        <dbReference type="PROSITE-ProRule" id="PRU00023"/>
    </source>
</evidence>
<evidence type="ECO:0000256" key="3">
    <source>
        <dbReference type="SAM" id="MobiDB-lite"/>
    </source>
</evidence>
<sequence length="857" mass="97368">MASVIETSNHQHIAPSGTGHQSHYSGQGQQISTGGDIINNHYHDRAGYNYDRKAQFSIADDQKAPPRDAKHEKAREQILQALYSIPYVERKNRNPDRVPGTCEWFMGHGHFLEWRKSESSSMLWVSANPGCGKSVLAKYLVDELAATQERTVCYFFFKDDFEEQKSVKVALSCILHQLFTQREGLFSSDVIKGFKSYKALAHNANYEIRELWDVLTMAAHQQNAGEIVCILDAFDECTDRERQDLAQLLCDFYGERNSVKTTMNLKFLITSRPYDKIRRDFINTLNIPGLPIIHLKGDGDTEVKMIAREINLYIEHKVSCIQKNLHLTSAEQRLLLQGLRAVTNQTYLWVYLTLEWIETEISINISEAEIRKVISTLPRTVDDAYEKILAKSTDAKRTKKMLHIVVAAERPLTLAEMDLALAIEHNHKSYKDVGGRPDARASEYFRNLCGLFITITDKRIYLLHQTAKEFLVSRIYLGTQADNSDDHEANPQAKRKSRLRWKSSLQRLESHRILCNICLWHLLFTEFGTASAVWEGKMGDYLDKHIFLEYSAKHWATHYRASDIVESDVTELLLQICDASVRIPTWFRIYWTKTQTKFPEDFTTLMIGSYFGLESVVRPQLLLPDVSVNSVDRIYGRSALSWASENGFGAVVDLLIAGPNAGLKRKVRFRSALRKVFRPSAPWRGAIVNDLDYYNRTPLIYATWNGHLDVVQQLIKAGGDPDIKDRIGGTAFSYALSLGQQDIANVLTQLAHTHAVDKIRRDLLWSAVKEGHEPVVKRLLDSGADMEAVGEEKTPLLAYASRSRLTDIVRLLLDKGADIDATDAEGRTPLVYAMKGGALDILEVFLRNGAKVDYSFR</sequence>
<keyword evidence="7" id="KW-1185">Reference proteome</keyword>
<dbReference type="EMBL" id="KZ679143">
    <property type="protein sequence ID" value="PTB72141.1"/>
    <property type="molecule type" value="Genomic_DNA"/>
</dbReference>
<feature type="repeat" description="ANK" evidence="2">
    <location>
        <begin position="694"/>
        <end position="726"/>
    </location>
</feature>
<dbReference type="STRING" id="983965.A0A2T4BS53"/>
<evidence type="ECO:0000313" key="6">
    <source>
        <dbReference type="EMBL" id="PTB72141.1"/>
    </source>
</evidence>
<dbReference type="Pfam" id="PF24883">
    <property type="entry name" value="NPHP3_N"/>
    <property type="match status" value="1"/>
</dbReference>
<dbReference type="Pfam" id="PF12796">
    <property type="entry name" value="Ank_2"/>
    <property type="match status" value="2"/>
</dbReference>
<feature type="domain" description="Nephrocystin 3-like N-terminal" evidence="5">
    <location>
        <begin position="100"/>
        <end position="272"/>
    </location>
</feature>
<accession>A0A2T4BS53</accession>
<dbReference type="SMART" id="SM00248">
    <property type="entry name" value="ANK"/>
    <property type="match status" value="5"/>
</dbReference>
<dbReference type="AlphaFoldDB" id="A0A2T4BS53"/>
<keyword evidence="2" id="KW-0040">ANK repeat</keyword>
<proteinExistence type="predicted"/>
<gene>
    <name evidence="6" type="ORF">M440DRAFT_1405886</name>
</gene>
<keyword evidence="1" id="KW-0677">Repeat</keyword>
<dbReference type="PRINTS" id="PR01415">
    <property type="entry name" value="ANKYRIN"/>
</dbReference>
<dbReference type="InterPro" id="IPR054471">
    <property type="entry name" value="GPIID_WHD"/>
</dbReference>
<feature type="compositionally biased region" description="Low complexity" evidence="3">
    <location>
        <begin position="16"/>
        <end position="32"/>
    </location>
</feature>
<evidence type="ECO:0000259" key="5">
    <source>
        <dbReference type="Pfam" id="PF24883"/>
    </source>
</evidence>
<dbReference type="InterPro" id="IPR056884">
    <property type="entry name" value="NPHP3-like_N"/>
</dbReference>
<dbReference type="InterPro" id="IPR027417">
    <property type="entry name" value="P-loop_NTPase"/>
</dbReference>
<feature type="domain" description="GPI inositol-deacylase winged helix" evidence="4">
    <location>
        <begin position="386"/>
        <end position="474"/>
    </location>
</feature>
<organism evidence="6 7">
    <name type="scientific">Trichoderma longibrachiatum ATCC 18648</name>
    <dbReference type="NCBI Taxonomy" id="983965"/>
    <lineage>
        <taxon>Eukaryota</taxon>
        <taxon>Fungi</taxon>
        <taxon>Dikarya</taxon>
        <taxon>Ascomycota</taxon>
        <taxon>Pezizomycotina</taxon>
        <taxon>Sordariomycetes</taxon>
        <taxon>Hypocreomycetidae</taxon>
        <taxon>Hypocreales</taxon>
        <taxon>Hypocreaceae</taxon>
        <taxon>Trichoderma</taxon>
    </lineage>
</organism>
<dbReference type="InterPro" id="IPR036770">
    <property type="entry name" value="Ankyrin_rpt-contain_sf"/>
</dbReference>
<reference evidence="6 7" key="1">
    <citation type="submission" date="2016-07" db="EMBL/GenBank/DDBJ databases">
        <title>Multiple horizontal gene transfer events from other fungi enriched the ability of initially mycotrophic Trichoderma (Ascomycota) to feed on dead plant biomass.</title>
        <authorList>
            <consortium name="DOE Joint Genome Institute"/>
            <person name="Aerts A."/>
            <person name="Atanasova L."/>
            <person name="Chenthamara K."/>
            <person name="Zhang J."/>
            <person name="Grujic M."/>
            <person name="Henrissat B."/>
            <person name="Kuo A."/>
            <person name="Salamov A."/>
            <person name="Lipzen A."/>
            <person name="Labutti K."/>
            <person name="Barry K."/>
            <person name="Miao Y."/>
            <person name="Rahimi M.J."/>
            <person name="Shen Q."/>
            <person name="Grigoriev I.V."/>
            <person name="Kubicek C.P."/>
            <person name="Druzhinina I.S."/>
        </authorList>
    </citation>
    <scope>NUCLEOTIDE SEQUENCE [LARGE SCALE GENOMIC DNA]</scope>
    <source>
        <strain evidence="6 7">ATCC 18648</strain>
    </source>
</reference>
<dbReference type="PROSITE" id="PS50088">
    <property type="entry name" value="ANK_REPEAT"/>
    <property type="match status" value="3"/>
</dbReference>
<dbReference type="SUPFAM" id="SSF52540">
    <property type="entry name" value="P-loop containing nucleoside triphosphate hydrolases"/>
    <property type="match status" value="1"/>
</dbReference>
<dbReference type="Pfam" id="PF22939">
    <property type="entry name" value="WHD_GPIID"/>
    <property type="match status" value="1"/>
</dbReference>
<dbReference type="Proteomes" id="UP000240760">
    <property type="component" value="Unassembled WGS sequence"/>
</dbReference>
<name>A0A2T4BS53_TRILO</name>
<dbReference type="PROSITE" id="PS50297">
    <property type="entry name" value="ANK_REP_REGION"/>
    <property type="match status" value="3"/>
</dbReference>
<dbReference type="PANTHER" id="PTHR10039">
    <property type="entry name" value="AMELOGENIN"/>
    <property type="match status" value="1"/>
</dbReference>
<evidence type="ECO:0000256" key="1">
    <source>
        <dbReference type="ARBA" id="ARBA00022737"/>
    </source>
</evidence>
<evidence type="ECO:0000313" key="7">
    <source>
        <dbReference type="Proteomes" id="UP000240760"/>
    </source>
</evidence>